<protein>
    <submittedName>
        <fullName evidence="2">Uncharacterized protein</fullName>
    </submittedName>
</protein>
<evidence type="ECO:0000256" key="1">
    <source>
        <dbReference type="SAM" id="Phobius"/>
    </source>
</evidence>
<name>A0A9N7TZH1_PLEPL</name>
<evidence type="ECO:0000313" key="2">
    <source>
        <dbReference type="EMBL" id="CAB1421467.1"/>
    </source>
</evidence>
<keyword evidence="1" id="KW-1133">Transmembrane helix</keyword>
<feature type="transmembrane region" description="Helical" evidence="1">
    <location>
        <begin position="44"/>
        <end position="62"/>
    </location>
</feature>
<gene>
    <name evidence="2" type="ORF">PLEPLA_LOCUS9349</name>
</gene>
<sequence length="124" mass="13645">MNGDESCLITSPFFLLLLLLFLLLSLDVTSLSLCLPALHLTSLLPFPLLVTAAMCHSFYHFGGSCLLERSELISGEPRRCQDCSTQTATTSSLPVDGTPDAFPSQDWEKKPRLHAAVDAVRMYK</sequence>
<comment type="caution">
    <text evidence="2">The sequence shown here is derived from an EMBL/GenBank/DDBJ whole genome shotgun (WGS) entry which is preliminary data.</text>
</comment>
<dbReference type="AlphaFoldDB" id="A0A9N7TZH1"/>
<keyword evidence="1" id="KW-0472">Membrane</keyword>
<evidence type="ECO:0000313" key="3">
    <source>
        <dbReference type="Proteomes" id="UP001153269"/>
    </source>
</evidence>
<reference evidence="2" key="1">
    <citation type="submission" date="2020-03" db="EMBL/GenBank/DDBJ databases">
        <authorList>
            <person name="Weist P."/>
        </authorList>
    </citation>
    <scope>NUCLEOTIDE SEQUENCE</scope>
</reference>
<dbReference type="Proteomes" id="UP001153269">
    <property type="component" value="Unassembled WGS sequence"/>
</dbReference>
<proteinExistence type="predicted"/>
<keyword evidence="1" id="KW-0812">Transmembrane</keyword>
<organism evidence="2 3">
    <name type="scientific">Pleuronectes platessa</name>
    <name type="common">European plaice</name>
    <dbReference type="NCBI Taxonomy" id="8262"/>
    <lineage>
        <taxon>Eukaryota</taxon>
        <taxon>Metazoa</taxon>
        <taxon>Chordata</taxon>
        <taxon>Craniata</taxon>
        <taxon>Vertebrata</taxon>
        <taxon>Euteleostomi</taxon>
        <taxon>Actinopterygii</taxon>
        <taxon>Neopterygii</taxon>
        <taxon>Teleostei</taxon>
        <taxon>Neoteleostei</taxon>
        <taxon>Acanthomorphata</taxon>
        <taxon>Carangaria</taxon>
        <taxon>Pleuronectiformes</taxon>
        <taxon>Pleuronectoidei</taxon>
        <taxon>Pleuronectidae</taxon>
        <taxon>Pleuronectes</taxon>
    </lineage>
</organism>
<accession>A0A9N7TZH1</accession>
<keyword evidence="3" id="KW-1185">Reference proteome</keyword>
<dbReference type="EMBL" id="CADEAL010000524">
    <property type="protein sequence ID" value="CAB1421467.1"/>
    <property type="molecule type" value="Genomic_DNA"/>
</dbReference>